<evidence type="ECO:0000256" key="5">
    <source>
        <dbReference type="SAM" id="MobiDB-lite"/>
    </source>
</evidence>
<organism evidence="6">
    <name type="scientific">Petromyzon marinus</name>
    <name type="common">Sea lamprey</name>
    <dbReference type="NCBI Taxonomy" id="7757"/>
    <lineage>
        <taxon>Eukaryota</taxon>
        <taxon>Metazoa</taxon>
        <taxon>Chordata</taxon>
        <taxon>Craniata</taxon>
        <taxon>Vertebrata</taxon>
        <taxon>Cyclostomata</taxon>
        <taxon>Hyperoartia</taxon>
        <taxon>Petromyzontiformes</taxon>
        <taxon>Petromyzontidae</taxon>
        <taxon>Petromyzon</taxon>
    </lineage>
</organism>
<evidence type="ECO:0000256" key="4">
    <source>
        <dbReference type="ARBA" id="ARBA00023274"/>
    </source>
</evidence>
<dbReference type="GeneTree" id="ENSGT00390000001442"/>
<proteinExistence type="predicted"/>
<keyword evidence="2" id="KW-0689">Ribosomal protein</keyword>
<keyword evidence="3" id="KW-0496">Mitochondrion</keyword>
<evidence type="ECO:0000256" key="1">
    <source>
        <dbReference type="ARBA" id="ARBA00004173"/>
    </source>
</evidence>
<dbReference type="AlphaFoldDB" id="S4R9B2"/>
<evidence type="ECO:0000256" key="3">
    <source>
        <dbReference type="ARBA" id="ARBA00023128"/>
    </source>
</evidence>
<dbReference type="Pfam" id="PF07147">
    <property type="entry name" value="PDCD9"/>
    <property type="match status" value="1"/>
</dbReference>
<feature type="compositionally biased region" description="Low complexity" evidence="5">
    <location>
        <begin position="1"/>
        <end position="15"/>
    </location>
</feature>
<evidence type="ECO:0000313" key="6">
    <source>
        <dbReference type="Ensembl" id="ENSPMAP00000001793.1"/>
    </source>
</evidence>
<dbReference type="PANTHER" id="PTHR13014">
    <property type="entry name" value="MITOCHONDRIAL 28S RIBOSOMAL PROTEIN S30/P52 PRO-APOTOTIC PROTEIN"/>
    <property type="match status" value="1"/>
</dbReference>
<comment type="subcellular location">
    <subcellularLocation>
        <location evidence="1">Mitochondrion</location>
    </subcellularLocation>
</comment>
<accession>S4R9B2</accession>
<dbReference type="HOGENOM" id="CLU_049608_0_0_1"/>
<evidence type="ECO:0000256" key="2">
    <source>
        <dbReference type="ARBA" id="ARBA00022980"/>
    </source>
</evidence>
<dbReference type="PANTHER" id="PTHR13014:SF3">
    <property type="entry name" value="LARGE RIBOSOMAL SUBUNIT PROTEIN ML65"/>
    <property type="match status" value="1"/>
</dbReference>
<reference evidence="6" key="2">
    <citation type="submission" date="2025-09" db="UniProtKB">
        <authorList>
            <consortium name="Ensembl"/>
        </authorList>
    </citation>
    <scope>IDENTIFICATION</scope>
</reference>
<dbReference type="OMA" id="VNMPRYY"/>
<dbReference type="GO" id="GO:0005762">
    <property type="term" value="C:mitochondrial large ribosomal subunit"/>
    <property type="evidence" value="ECO:0007669"/>
    <property type="project" value="TreeGrafter"/>
</dbReference>
<protein>
    <submittedName>
        <fullName evidence="6">Mitochondrial ribosomal protein S30</fullName>
    </submittedName>
</protein>
<sequence length="397" mass="44609">AATAAKGEAETSAAAPRYPPVLPSLTAMSKAAAARRRQEARARVRDAPSAAEKIRMLSSVQRLKYVVSPLTFSLNADRPYQHFTKTAFAQRLPERLAAPASSPPPLDRAGALARDALLQEFAFVRRQRGPLYRERRHVVEAFVVNLVSRLTALLAGSNSALREACIDVKPDVGFYWWRGERKVPRGHRSGKIEPIRFQIEDKPINQIRMQQQLPEFIPIDSDLSIDGEVPSYTNDPCHLPLFRRQYENKIFTGAKINDPYRYGHTQFHVTADKLNPKKLAEKGIADQVEVRLRAHAIASLFAWTGAQAMYQGFWADEDLTRPFVSQAVITDGIHFSFFCYQLNTLALDTHTDGGNARRNVCWGTPSMRLYDAVEGSQVHGFNDEVVTMLVRLLLNQP</sequence>
<dbReference type="InterPro" id="IPR039982">
    <property type="entry name" value="Ribosomal_mL65"/>
</dbReference>
<name>S4R9B2_PETMA</name>
<dbReference type="Ensembl" id="ENSPMAT00000001802.1">
    <property type="protein sequence ID" value="ENSPMAP00000001793.1"/>
    <property type="gene ID" value="ENSPMAG00000001635.1"/>
</dbReference>
<dbReference type="InterPro" id="IPR010793">
    <property type="entry name" value="Ribosomal_mL37/mL65"/>
</dbReference>
<dbReference type="STRING" id="7757.ENSPMAP00000001793"/>
<keyword evidence="4" id="KW-0687">Ribonucleoprotein</keyword>
<dbReference type="GO" id="GO:0006412">
    <property type="term" value="P:translation"/>
    <property type="evidence" value="ECO:0007669"/>
    <property type="project" value="InterPro"/>
</dbReference>
<feature type="region of interest" description="Disordered" evidence="5">
    <location>
        <begin position="1"/>
        <end position="48"/>
    </location>
</feature>
<dbReference type="GO" id="GO:0003735">
    <property type="term" value="F:structural constituent of ribosome"/>
    <property type="evidence" value="ECO:0007669"/>
    <property type="project" value="InterPro"/>
</dbReference>
<feature type="compositionally biased region" description="Basic and acidic residues" evidence="5">
    <location>
        <begin position="36"/>
        <end position="46"/>
    </location>
</feature>
<reference evidence="6" key="1">
    <citation type="submission" date="2025-08" db="UniProtKB">
        <authorList>
            <consortium name="Ensembl"/>
        </authorList>
    </citation>
    <scope>IDENTIFICATION</scope>
</reference>